<accession>A0A7T5UGN8</accession>
<dbReference type="Proteomes" id="UP000595362">
    <property type="component" value="Chromosome"/>
</dbReference>
<dbReference type="PRINTS" id="PR00069">
    <property type="entry name" value="ALDKETRDTASE"/>
</dbReference>
<keyword evidence="2" id="KW-0521">NADP</keyword>
<dbReference type="Gene3D" id="3.20.20.100">
    <property type="entry name" value="NADP-dependent oxidoreductase domain"/>
    <property type="match status" value="1"/>
</dbReference>
<dbReference type="AlphaFoldDB" id="A0A7T5UGN8"/>
<dbReference type="PROSITE" id="PS00798">
    <property type="entry name" value="ALDOKETO_REDUCTASE_1"/>
    <property type="match status" value="1"/>
</dbReference>
<evidence type="ECO:0000256" key="3">
    <source>
        <dbReference type="ARBA" id="ARBA00023002"/>
    </source>
</evidence>
<reference evidence="9 10" key="1">
    <citation type="submission" date="2020-07" db="EMBL/GenBank/DDBJ databases">
        <title>Huge and variable diversity of episymbiotic CPR bacteria and DPANN archaea in groundwater ecosystems.</title>
        <authorList>
            <person name="He C.Y."/>
            <person name="Keren R."/>
            <person name="Whittaker M."/>
            <person name="Farag I.F."/>
            <person name="Doudna J."/>
            <person name="Cate J.H.D."/>
            <person name="Banfield J.F."/>
        </authorList>
    </citation>
    <scope>NUCLEOTIDE SEQUENCE [LARGE SCALE GENOMIC DNA]</scope>
    <source>
        <strain evidence="9">NC_groundwater_70_Ag_B-0.1um_54_66</strain>
    </source>
</reference>
<dbReference type="PANTHER" id="PTHR43827">
    <property type="entry name" value="2,5-DIKETO-D-GLUCONIC ACID REDUCTASE"/>
    <property type="match status" value="1"/>
</dbReference>
<feature type="binding site" evidence="6">
    <location>
        <position position="105"/>
    </location>
    <ligand>
        <name>substrate</name>
    </ligand>
</feature>
<dbReference type="SUPFAM" id="SSF51430">
    <property type="entry name" value="NAD(P)-linked oxidoreductase"/>
    <property type="match status" value="1"/>
</dbReference>
<feature type="site" description="Lowers pKa of active site Tyr" evidence="7">
    <location>
        <position position="72"/>
    </location>
</feature>
<dbReference type="EMBL" id="CP066681">
    <property type="protein sequence ID" value="QQG36091.1"/>
    <property type="molecule type" value="Genomic_DNA"/>
</dbReference>
<protein>
    <submittedName>
        <fullName evidence="9">Aldo/keto reductase</fullName>
    </submittedName>
</protein>
<keyword evidence="3" id="KW-0560">Oxidoreductase</keyword>
<evidence type="ECO:0000313" key="9">
    <source>
        <dbReference type="EMBL" id="QQG36091.1"/>
    </source>
</evidence>
<feature type="domain" description="NADP-dependent oxidoreductase" evidence="8">
    <location>
        <begin position="14"/>
        <end position="255"/>
    </location>
</feature>
<evidence type="ECO:0000313" key="10">
    <source>
        <dbReference type="Proteomes" id="UP000595362"/>
    </source>
</evidence>
<evidence type="ECO:0000256" key="6">
    <source>
        <dbReference type="PIRSR" id="PIRSR000097-2"/>
    </source>
</evidence>
<feature type="active site" description="Proton donor" evidence="5">
    <location>
        <position position="47"/>
    </location>
</feature>
<dbReference type="InterPro" id="IPR020471">
    <property type="entry name" value="AKR"/>
</dbReference>
<dbReference type="InterPro" id="IPR036812">
    <property type="entry name" value="NAD(P)_OxRdtase_dom_sf"/>
</dbReference>
<name>A0A7T5UGN8_9BACT</name>
<evidence type="ECO:0000256" key="7">
    <source>
        <dbReference type="PIRSR" id="PIRSR000097-3"/>
    </source>
</evidence>
<dbReference type="Pfam" id="PF00248">
    <property type="entry name" value="Aldo_ket_red"/>
    <property type="match status" value="1"/>
</dbReference>
<dbReference type="PROSITE" id="PS00062">
    <property type="entry name" value="ALDOKETO_REDUCTASE_2"/>
    <property type="match status" value="1"/>
</dbReference>
<dbReference type="InterPro" id="IPR018170">
    <property type="entry name" value="Aldo/ket_reductase_CS"/>
</dbReference>
<evidence type="ECO:0000259" key="8">
    <source>
        <dbReference type="Pfam" id="PF00248"/>
    </source>
</evidence>
<dbReference type="GO" id="GO:0051596">
    <property type="term" value="P:methylglyoxal catabolic process"/>
    <property type="evidence" value="ECO:0007669"/>
    <property type="project" value="TreeGrafter"/>
</dbReference>
<dbReference type="FunFam" id="3.20.20.100:FF:000002">
    <property type="entry name" value="2,5-diketo-D-gluconic acid reductase A"/>
    <property type="match status" value="1"/>
</dbReference>
<sequence>MDHITIANSRVPVLGFGTWKLFGPECIKATELALIAGYRHIDTAQIYENEAEIGMVLRHSGIARDEIFLTTKIWMDNVGRGKFQRSVDESLKRLQTDYVDLLLLHWPVDDVPLRQQLEDLQAVQQACRARLIGVSNYPVALMRAACKDYGITLANNQVEYHPFLSQKPVLDYARAHGMFVTAYSPLARGKVADHPVLQQIARRYGKNEGQIALRWLIQQEGVAAIPKAARADHIRDNIDIFDFALTAEEMNAIMGLARPDGRLINPDWAPQWDKAA</sequence>
<evidence type="ECO:0000256" key="4">
    <source>
        <dbReference type="ARBA" id="ARBA00049445"/>
    </source>
</evidence>
<dbReference type="PIRSF" id="PIRSF000097">
    <property type="entry name" value="AKR"/>
    <property type="match status" value="1"/>
</dbReference>
<comment type="similarity">
    <text evidence="1">Belongs to the aldo/keto reductase family.</text>
</comment>
<evidence type="ECO:0000256" key="1">
    <source>
        <dbReference type="ARBA" id="ARBA00007905"/>
    </source>
</evidence>
<dbReference type="GO" id="GO:1990002">
    <property type="term" value="F:methylglyoxal reductase (NADPH) (acetol producing) activity"/>
    <property type="evidence" value="ECO:0007669"/>
    <property type="project" value="TreeGrafter"/>
</dbReference>
<dbReference type="PANTHER" id="PTHR43827:SF3">
    <property type="entry name" value="NADP-DEPENDENT OXIDOREDUCTASE DOMAIN-CONTAINING PROTEIN"/>
    <property type="match status" value="1"/>
</dbReference>
<dbReference type="InterPro" id="IPR023210">
    <property type="entry name" value="NADP_OxRdtase_dom"/>
</dbReference>
<evidence type="ECO:0000256" key="2">
    <source>
        <dbReference type="ARBA" id="ARBA00022857"/>
    </source>
</evidence>
<comment type="catalytic activity">
    <reaction evidence="4">
        <text>hydroxyacetone + NADP(+) = methylglyoxal + NADPH + H(+)</text>
        <dbReference type="Rhea" id="RHEA:27986"/>
        <dbReference type="ChEBI" id="CHEBI:15378"/>
        <dbReference type="ChEBI" id="CHEBI:17158"/>
        <dbReference type="ChEBI" id="CHEBI:27957"/>
        <dbReference type="ChEBI" id="CHEBI:57783"/>
        <dbReference type="ChEBI" id="CHEBI:58349"/>
    </reaction>
</comment>
<proteinExistence type="inferred from homology"/>
<gene>
    <name evidence="9" type="ORF">HYS17_11465</name>
</gene>
<organism evidence="9 10">
    <name type="scientific">Micavibrio aeruginosavorus</name>
    <dbReference type="NCBI Taxonomy" id="349221"/>
    <lineage>
        <taxon>Bacteria</taxon>
        <taxon>Pseudomonadati</taxon>
        <taxon>Bdellovibrionota</taxon>
        <taxon>Bdellovibrionia</taxon>
        <taxon>Bdellovibrionales</taxon>
        <taxon>Pseudobdellovibrionaceae</taxon>
        <taxon>Micavibrio</taxon>
    </lineage>
</organism>
<evidence type="ECO:0000256" key="5">
    <source>
        <dbReference type="PIRSR" id="PIRSR000097-1"/>
    </source>
</evidence>